<proteinExistence type="predicted"/>
<dbReference type="SUPFAM" id="SSF69304">
    <property type="entry name" value="Tricorn protease N-terminal domain"/>
    <property type="match status" value="1"/>
</dbReference>
<dbReference type="InterPro" id="IPR008979">
    <property type="entry name" value="Galactose-bd-like_sf"/>
</dbReference>
<gene>
    <name evidence="3" type="ORF">PSECIP111854_02446</name>
    <name evidence="4" type="ORF">PSECIP111951_03072</name>
</gene>
<sequence length="403" mass="43954">MKLHHLLGVASVLSVGSTFANNLVTNGSFEQDVVSQKWTLLNSVTGWQRDGAQFEIQTNSLNIIAAQDGNQYIELDSTANYSMMQNITTSPNQSYVLSFYYSPRVEGDSDTNQAKVFWNGDEVANLNATQRGWQHYSINVTASSETTELKFTGTGESNSYGAFIDNVSVTGTVARTCSGGLFGINDYGSEQVGYVYYFDLNAANYSILTGLSHTASNIASKEGTLYFMEQQDKATKASKLWTYDLDTNSEVAAADTTSYPIYRSVVTPDGQSLRSTSKTYMYDFDLQTGNKSVLGKLTFAGEDFKHGDIAYSADNNVLYVLTGQALYTLDEANMSLDLIGTHGLQWASGIAIANNGTIYVSARNSSENAKIYTLNPSTAEASYVMDGPAHINDLTFVDSYCSE</sequence>
<dbReference type="Proteomes" id="UP001152467">
    <property type="component" value="Unassembled WGS sequence"/>
</dbReference>
<keyword evidence="1" id="KW-0732">Signal</keyword>
<evidence type="ECO:0000313" key="5">
    <source>
        <dbReference type="Proteomes" id="UP001152467"/>
    </source>
</evidence>
<name>A0A9W4QZA5_9GAMM</name>
<dbReference type="AlphaFoldDB" id="A0A9W4QZA5"/>
<feature type="domain" description="DUF642" evidence="2">
    <location>
        <begin position="23"/>
        <end position="169"/>
    </location>
</feature>
<dbReference type="Gene3D" id="2.60.120.260">
    <property type="entry name" value="Galactose-binding domain-like"/>
    <property type="match status" value="1"/>
</dbReference>
<evidence type="ECO:0000313" key="3">
    <source>
        <dbReference type="EMBL" id="CAH9059636.1"/>
    </source>
</evidence>
<evidence type="ECO:0000259" key="2">
    <source>
        <dbReference type="Pfam" id="PF04862"/>
    </source>
</evidence>
<dbReference type="Proteomes" id="UP001152485">
    <property type="component" value="Unassembled WGS sequence"/>
</dbReference>
<dbReference type="RefSeq" id="WP_261594369.1">
    <property type="nucleotide sequence ID" value="NZ_CAMAPC010000008.1"/>
</dbReference>
<comment type="caution">
    <text evidence="3">The sequence shown here is derived from an EMBL/GenBank/DDBJ whole genome shotgun (WGS) entry which is preliminary data.</text>
</comment>
<dbReference type="EMBL" id="CAMAPC010000008">
    <property type="protein sequence ID" value="CAH9059636.1"/>
    <property type="molecule type" value="Genomic_DNA"/>
</dbReference>
<evidence type="ECO:0000313" key="6">
    <source>
        <dbReference type="Proteomes" id="UP001152485"/>
    </source>
</evidence>
<dbReference type="InterPro" id="IPR006946">
    <property type="entry name" value="DGR2-like_dom"/>
</dbReference>
<protein>
    <recommendedName>
        <fullName evidence="2">DUF642 domain-containing protein</fullName>
    </recommendedName>
</protein>
<dbReference type="EMBL" id="CAMAPD010000016">
    <property type="protein sequence ID" value="CAH9064199.1"/>
    <property type="molecule type" value="Genomic_DNA"/>
</dbReference>
<accession>A0A9W4QZA5</accession>
<dbReference type="Pfam" id="PF04862">
    <property type="entry name" value="DUF642"/>
    <property type="match status" value="1"/>
</dbReference>
<organism evidence="3 5">
    <name type="scientific">Pseudoalteromonas holothuriae</name>
    <dbReference type="NCBI Taxonomy" id="2963714"/>
    <lineage>
        <taxon>Bacteria</taxon>
        <taxon>Pseudomonadati</taxon>
        <taxon>Pseudomonadota</taxon>
        <taxon>Gammaproteobacteria</taxon>
        <taxon>Alteromonadales</taxon>
        <taxon>Pseudoalteromonadaceae</taxon>
        <taxon>Pseudoalteromonas</taxon>
    </lineage>
</organism>
<feature type="signal peptide" evidence="1">
    <location>
        <begin position="1"/>
        <end position="20"/>
    </location>
</feature>
<keyword evidence="5" id="KW-1185">Reference proteome</keyword>
<evidence type="ECO:0000313" key="4">
    <source>
        <dbReference type="EMBL" id="CAH9064199.1"/>
    </source>
</evidence>
<reference evidence="3 6" key="1">
    <citation type="submission" date="2022-07" db="EMBL/GenBank/DDBJ databases">
        <authorList>
            <person name="Criscuolo A."/>
        </authorList>
    </citation>
    <scope>NUCLEOTIDE SEQUENCE</scope>
    <source>
        <strain evidence="6">CIP 111951</strain>
        <strain evidence="3">CIP111854</strain>
        <strain evidence="4">CIP111951</strain>
    </source>
</reference>
<evidence type="ECO:0000256" key="1">
    <source>
        <dbReference type="SAM" id="SignalP"/>
    </source>
</evidence>
<dbReference type="SUPFAM" id="SSF49785">
    <property type="entry name" value="Galactose-binding domain-like"/>
    <property type="match status" value="1"/>
</dbReference>
<feature type="chain" id="PRO_5040797216" description="DUF642 domain-containing protein" evidence="1">
    <location>
        <begin position="21"/>
        <end position="403"/>
    </location>
</feature>